<comment type="caution">
    <text evidence="1">The sequence shown here is derived from an EMBL/GenBank/DDBJ whole genome shotgun (WGS) entry which is preliminary data.</text>
</comment>
<dbReference type="NCBIfam" id="NF033819">
    <property type="entry name" value="IS66_TnpB"/>
    <property type="match status" value="1"/>
</dbReference>
<reference evidence="1 2" key="1">
    <citation type="submission" date="2016-09" db="EMBL/GenBank/DDBJ databases">
        <title>Photobacterium proteolyticum sp. nov. a protease producing bacterium isolated from ocean sediments of Laizhou Bay.</title>
        <authorList>
            <person name="Li Y."/>
        </authorList>
    </citation>
    <scope>NUCLEOTIDE SEQUENCE [LARGE SCALE GENOMIC DNA]</scope>
    <source>
        <strain evidence="1 2">13-12</strain>
    </source>
</reference>
<dbReference type="EMBL" id="MJIL01000018">
    <property type="protein sequence ID" value="OLQ83799.1"/>
    <property type="molecule type" value="Genomic_DNA"/>
</dbReference>
<dbReference type="InterPro" id="IPR008878">
    <property type="entry name" value="Transposase_IS66_Orf2"/>
</dbReference>
<organism evidence="1 2">
    <name type="scientific">Photobacterium proteolyticum</name>
    <dbReference type="NCBI Taxonomy" id="1903952"/>
    <lineage>
        <taxon>Bacteria</taxon>
        <taxon>Pseudomonadati</taxon>
        <taxon>Pseudomonadota</taxon>
        <taxon>Gammaproteobacteria</taxon>
        <taxon>Vibrionales</taxon>
        <taxon>Vibrionaceae</taxon>
        <taxon>Photobacterium</taxon>
    </lineage>
</organism>
<gene>
    <name evidence="1" type="ORF">BIT28_25160</name>
</gene>
<name>A0A1Q9H7K3_9GAMM</name>
<accession>A0A1Q9H7K3</accession>
<dbReference type="AlphaFoldDB" id="A0A1Q9H7K3"/>
<dbReference type="RefSeq" id="WP_083651673.1">
    <property type="nucleotide sequence ID" value="NZ_MJIL01000018.1"/>
</dbReference>
<sequence>MKGLINPPAIYLYRHFVDFRKSINGLAALVESETTLALDSGALFLFTNKQRDKIKILYWDTTGFALWYKRLEKDKFKWPVRENNQVMTLTQTELDRLLSGFTIIGHKPVEIHDFTIN</sequence>
<keyword evidence="2" id="KW-1185">Reference proteome</keyword>
<proteinExistence type="predicted"/>
<dbReference type="PANTHER" id="PTHR36455">
    <property type="match status" value="1"/>
</dbReference>
<dbReference type="OrthoDB" id="4956084at2"/>
<dbReference type="Pfam" id="PF05717">
    <property type="entry name" value="TnpB_IS66"/>
    <property type="match status" value="1"/>
</dbReference>
<evidence type="ECO:0000313" key="2">
    <source>
        <dbReference type="Proteomes" id="UP000186905"/>
    </source>
</evidence>
<dbReference type="PANTHER" id="PTHR36455:SF1">
    <property type="entry name" value="BLR8292 PROTEIN"/>
    <property type="match status" value="1"/>
</dbReference>
<protein>
    <submittedName>
        <fullName evidence="1">Transposase</fullName>
    </submittedName>
</protein>
<dbReference type="STRING" id="1903952.BIT28_25160"/>
<dbReference type="Proteomes" id="UP000186905">
    <property type="component" value="Unassembled WGS sequence"/>
</dbReference>
<evidence type="ECO:0000313" key="1">
    <source>
        <dbReference type="EMBL" id="OLQ83799.1"/>
    </source>
</evidence>